<evidence type="ECO:0000256" key="7">
    <source>
        <dbReference type="ARBA" id="ARBA00022692"/>
    </source>
</evidence>
<feature type="compositionally biased region" description="Polar residues" evidence="17">
    <location>
        <begin position="718"/>
        <end position="740"/>
    </location>
</feature>
<evidence type="ECO:0000313" key="21">
    <source>
        <dbReference type="Proteomes" id="UP000663760"/>
    </source>
</evidence>
<dbReference type="GO" id="GO:0005886">
    <property type="term" value="C:plasma membrane"/>
    <property type="evidence" value="ECO:0007669"/>
    <property type="project" value="UniProtKB-SubCell"/>
</dbReference>
<feature type="transmembrane region" description="Helical" evidence="18">
    <location>
        <begin position="212"/>
        <end position="238"/>
    </location>
</feature>
<accession>A0A7I8KHY8</accession>
<evidence type="ECO:0000256" key="14">
    <source>
        <dbReference type="ARBA" id="ARBA00047899"/>
    </source>
</evidence>
<keyword evidence="3" id="KW-1003">Cell membrane</keyword>
<dbReference type="Gene3D" id="3.30.200.20">
    <property type="entry name" value="Phosphorylase Kinase, domain 1"/>
    <property type="match status" value="1"/>
</dbReference>
<evidence type="ECO:0000256" key="13">
    <source>
        <dbReference type="ARBA" id="ARBA00023180"/>
    </source>
</evidence>
<dbReference type="PRINTS" id="PR01217">
    <property type="entry name" value="PRICHEXTENSN"/>
</dbReference>
<feature type="region of interest" description="Disordered" evidence="17">
    <location>
        <begin position="676"/>
        <end position="766"/>
    </location>
</feature>
<dbReference type="InterPro" id="IPR008271">
    <property type="entry name" value="Ser/Thr_kinase_AS"/>
</dbReference>
<dbReference type="InterPro" id="IPR001245">
    <property type="entry name" value="Ser-Thr/Tyr_kinase_cat_dom"/>
</dbReference>
<evidence type="ECO:0000256" key="5">
    <source>
        <dbReference type="ARBA" id="ARBA00022553"/>
    </source>
</evidence>
<evidence type="ECO:0000256" key="12">
    <source>
        <dbReference type="ARBA" id="ARBA00023136"/>
    </source>
</evidence>
<dbReference type="AlphaFoldDB" id="A0A7I8KHY8"/>
<sequence length="766" mass="79250">MSSSPPPTSVATPPPTSVATPPPSSTPSPPAGGTPPSAAAPPVSSPPPTVSPPPPVQSPPPTVSTPPPESSPPPTVSPPPPVSSPPPAVVSTPPPSRPSSSPPPSVSPPAPPVSTPPPETPVLTPPATSPPPPASSSRSPPLRPVSSPPPATPSVPSPPDSPPPSTPSPPGIPSTPSPPSGESPPSPSGGNSGTPSAPRSSPPSSSGSSSSISAPIVVGIAVGAVALVAILSILFCCFRRKKRSVSSPSVPHGEVPMPPPRKEDMYGWQPQNLQHNVPPPDDHVVKVPYSAAYGSHPPNRPAALVVSSGSGSGSNYSGSESKIPPPSAGIALGFSKSVFTYEELLLATDGFSDANLLGQGGFGYVHRGVLPNGVEVAVKQLKTGSGQGEREFQAEVEIISRVHHKHLVSLVGYSISGSRRLLVYEFVPNNTLEFHLHGKGRPTMDWPTRLKIALGSAKGLAYLHEDCHPKIIHRDIKAANILLDYNFEAKVADFGLAKIASEGNTHVSTRVMGTFGYLSPEYAATGKLTDKSDVFSFGVMLLELITGRRPVDPTNTLMDESLVDWARPLLTKALEDGNFDAIVDPKLENKYNPGELIHMATCAAAAVRHSARRRPRMTQIVRALEGDATLEELNYGVRPGQSSMYGSYSSSEYDDGQYKEDMKRFRMLALTSEEFAASSSSSGGGGGAGGTGGTGGGDLPPPRRRNGGGRSRAAAQEYMSSDCSGATSEYDQNPSGSSSEAVPLQEIEAGRTRNSDGGGRREPGGS</sequence>
<gene>
    <name evidence="20" type="ORF">SI8410_06008038</name>
</gene>
<feature type="compositionally biased region" description="Pro residues" evidence="17">
    <location>
        <begin position="43"/>
        <end position="134"/>
    </location>
</feature>
<dbReference type="SMART" id="SM00220">
    <property type="entry name" value="S_TKc"/>
    <property type="match status" value="1"/>
</dbReference>
<dbReference type="FunFam" id="3.30.200.20:FF:000207">
    <property type="entry name" value="proline-rich receptor-like protein kinase PERK1"/>
    <property type="match status" value="1"/>
</dbReference>
<dbReference type="PANTHER" id="PTHR47982:SF35">
    <property type="entry name" value="PROLINE-RICH RECEPTOR-LIKE PROTEIN KINASE PERK1-RELATED"/>
    <property type="match status" value="1"/>
</dbReference>
<keyword evidence="8 16" id="KW-0547">Nucleotide-binding</keyword>
<feature type="domain" description="Protein kinase" evidence="19">
    <location>
        <begin position="351"/>
        <end position="630"/>
    </location>
</feature>
<dbReference type="InterPro" id="IPR011009">
    <property type="entry name" value="Kinase-like_dom_sf"/>
</dbReference>
<dbReference type="PROSITE" id="PS00107">
    <property type="entry name" value="PROTEIN_KINASE_ATP"/>
    <property type="match status" value="1"/>
</dbReference>
<dbReference type="PANTHER" id="PTHR47982">
    <property type="entry name" value="PROLINE-RICH RECEPTOR-LIKE PROTEIN KINASE PERK4"/>
    <property type="match status" value="1"/>
</dbReference>
<keyword evidence="9" id="KW-0418">Kinase</keyword>
<evidence type="ECO:0000256" key="4">
    <source>
        <dbReference type="ARBA" id="ARBA00022527"/>
    </source>
</evidence>
<evidence type="ECO:0000256" key="11">
    <source>
        <dbReference type="ARBA" id="ARBA00022989"/>
    </source>
</evidence>
<evidence type="ECO:0000313" key="20">
    <source>
        <dbReference type="EMBL" id="CAA7397373.1"/>
    </source>
</evidence>
<name>A0A7I8KHY8_SPIIN</name>
<evidence type="ECO:0000256" key="8">
    <source>
        <dbReference type="ARBA" id="ARBA00022741"/>
    </source>
</evidence>
<keyword evidence="12 18" id="KW-0472">Membrane</keyword>
<feature type="compositionally biased region" description="Low complexity" evidence="17">
    <location>
        <begin position="193"/>
        <end position="212"/>
    </location>
</feature>
<organism evidence="20 21">
    <name type="scientific">Spirodela intermedia</name>
    <name type="common">Intermediate duckweed</name>
    <dbReference type="NCBI Taxonomy" id="51605"/>
    <lineage>
        <taxon>Eukaryota</taxon>
        <taxon>Viridiplantae</taxon>
        <taxon>Streptophyta</taxon>
        <taxon>Embryophyta</taxon>
        <taxon>Tracheophyta</taxon>
        <taxon>Spermatophyta</taxon>
        <taxon>Magnoliopsida</taxon>
        <taxon>Liliopsida</taxon>
        <taxon>Araceae</taxon>
        <taxon>Lemnoideae</taxon>
        <taxon>Spirodela</taxon>
    </lineage>
</organism>
<evidence type="ECO:0000256" key="10">
    <source>
        <dbReference type="ARBA" id="ARBA00022840"/>
    </source>
</evidence>
<dbReference type="EC" id="2.7.11.1" evidence="2"/>
<proteinExistence type="predicted"/>
<keyword evidence="21" id="KW-1185">Reference proteome</keyword>
<evidence type="ECO:0000256" key="15">
    <source>
        <dbReference type="ARBA" id="ARBA00048679"/>
    </source>
</evidence>
<keyword evidence="7 18" id="KW-0812">Transmembrane</keyword>
<feature type="region of interest" description="Disordered" evidence="17">
    <location>
        <begin position="1"/>
        <end position="212"/>
    </location>
</feature>
<keyword evidence="4" id="KW-0723">Serine/threonine-protein kinase</keyword>
<protein>
    <recommendedName>
        <fullName evidence="2">non-specific serine/threonine protein kinase</fullName>
        <ecNumber evidence="2">2.7.11.1</ecNumber>
    </recommendedName>
</protein>
<keyword evidence="11 18" id="KW-1133">Transmembrane helix</keyword>
<dbReference type="Pfam" id="PF07714">
    <property type="entry name" value="PK_Tyr_Ser-Thr"/>
    <property type="match status" value="1"/>
</dbReference>
<dbReference type="InterPro" id="IPR017441">
    <property type="entry name" value="Protein_kinase_ATP_BS"/>
</dbReference>
<feature type="compositionally biased region" description="Pro residues" evidence="17">
    <location>
        <begin position="141"/>
        <end position="187"/>
    </location>
</feature>
<dbReference type="PROSITE" id="PS00108">
    <property type="entry name" value="PROTEIN_KINASE_ST"/>
    <property type="match status" value="1"/>
</dbReference>
<dbReference type="FunFam" id="1.10.510.10:FF:000239">
    <property type="entry name" value="Proline-rich receptor-like protein kinase PERK1"/>
    <property type="match status" value="1"/>
</dbReference>
<comment type="catalytic activity">
    <reaction evidence="14">
        <text>L-threonyl-[protein] + ATP = O-phospho-L-threonyl-[protein] + ADP + H(+)</text>
        <dbReference type="Rhea" id="RHEA:46608"/>
        <dbReference type="Rhea" id="RHEA-COMP:11060"/>
        <dbReference type="Rhea" id="RHEA-COMP:11605"/>
        <dbReference type="ChEBI" id="CHEBI:15378"/>
        <dbReference type="ChEBI" id="CHEBI:30013"/>
        <dbReference type="ChEBI" id="CHEBI:30616"/>
        <dbReference type="ChEBI" id="CHEBI:61977"/>
        <dbReference type="ChEBI" id="CHEBI:456216"/>
        <dbReference type="EC" id="2.7.11.1"/>
    </reaction>
</comment>
<evidence type="ECO:0000256" key="6">
    <source>
        <dbReference type="ARBA" id="ARBA00022679"/>
    </source>
</evidence>
<keyword evidence="5" id="KW-0597">Phosphoprotein</keyword>
<keyword evidence="13" id="KW-0325">Glycoprotein</keyword>
<evidence type="ECO:0000256" key="18">
    <source>
        <dbReference type="SAM" id="Phobius"/>
    </source>
</evidence>
<dbReference type="InterPro" id="IPR047117">
    <property type="entry name" value="PERK1-13-like"/>
</dbReference>
<dbReference type="OrthoDB" id="4062651at2759"/>
<reference evidence="20" key="1">
    <citation type="submission" date="2020-02" db="EMBL/GenBank/DDBJ databases">
        <authorList>
            <person name="Scholz U."/>
            <person name="Mascher M."/>
            <person name="Fiebig A."/>
        </authorList>
    </citation>
    <scope>NUCLEOTIDE SEQUENCE</scope>
</reference>
<dbReference type="PROSITE" id="PS50011">
    <property type="entry name" value="PROTEIN_KINASE_DOM"/>
    <property type="match status" value="1"/>
</dbReference>
<evidence type="ECO:0000256" key="16">
    <source>
        <dbReference type="PROSITE-ProRule" id="PRU10141"/>
    </source>
</evidence>
<dbReference type="SUPFAM" id="SSF56112">
    <property type="entry name" value="Protein kinase-like (PK-like)"/>
    <property type="match status" value="1"/>
</dbReference>
<feature type="compositionally biased region" description="Gly residues" evidence="17">
    <location>
        <begin position="682"/>
        <end position="698"/>
    </location>
</feature>
<dbReference type="GO" id="GO:0005524">
    <property type="term" value="F:ATP binding"/>
    <property type="evidence" value="ECO:0007669"/>
    <property type="project" value="UniProtKB-UniRule"/>
</dbReference>
<evidence type="ECO:0000259" key="19">
    <source>
        <dbReference type="PROSITE" id="PS50011"/>
    </source>
</evidence>
<evidence type="ECO:0000256" key="9">
    <source>
        <dbReference type="ARBA" id="ARBA00022777"/>
    </source>
</evidence>
<evidence type="ECO:0000256" key="1">
    <source>
        <dbReference type="ARBA" id="ARBA00004162"/>
    </source>
</evidence>
<dbReference type="EMBL" id="LR746269">
    <property type="protein sequence ID" value="CAA7397373.1"/>
    <property type="molecule type" value="Genomic_DNA"/>
</dbReference>
<comment type="catalytic activity">
    <reaction evidence="15">
        <text>L-seryl-[protein] + ATP = O-phospho-L-seryl-[protein] + ADP + H(+)</text>
        <dbReference type="Rhea" id="RHEA:17989"/>
        <dbReference type="Rhea" id="RHEA-COMP:9863"/>
        <dbReference type="Rhea" id="RHEA-COMP:11604"/>
        <dbReference type="ChEBI" id="CHEBI:15378"/>
        <dbReference type="ChEBI" id="CHEBI:29999"/>
        <dbReference type="ChEBI" id="CHEBI:30616"/>
        <dbReference type="ChEBI" id="CHEBI:83421"/>
        <dbReference type="ChEBI" id="CHEBI:456216"/>
        <dbReference type="EC" id="2.7.11.1"/>
    </reaction>
</comment>
<keyword evidence="10 16" id="KW-0067">ATP-binding</keyword>
<dbReference type="InterPro" id="IPR000719">
    <property type="entry name" value="Prot_kinase_dom"/>
</dbReference>
<evidence type="ECO:0000256" key="17">
    <source>
        <dbReference type="SAM" id="MobiDB-lite"/>
    </source>
</evidence>
<feature type="binding site" evidence="16">
    <location>
        <position position="379"/>
    </location>
    <ligand>
        <name>ATP</name>
        <dbReference type="ChEBI" id="CHEBI:30616"/>
    </ligand>
</feature>
<dbReference type="Gene3D" id="1.10.510.10">
    <property type="entry name" value="Transferase(Phosphotransferase) domain 1"/>
    <property type="match status" value="1"/>
</dbReference>
<keyword evidence="6" id="KW-0808">Transferase</keyword>
<comment type="subcellular location">
    <subcellularLocation>
        <location evidence="1">Cell membrane</location>
        <topology evidence="1">Single-pass membrane protein</topology>
    </subcellularLocation>
</comment>
<feature type="compositionally biased region" description="Basic and acidic residues" evidence="17">
    <location>
        <begin position="748"/>
        <end position="766"/>
    </location>
</feature>
<dbReference type="GO" id="GO:0004674">
    <property type="term" value="F:protein serine/threonine kinase activity"/>
    <property type="evidence" value="ECO:0007669"/>
    <property type="project" value="UniProtKB-KW"/>
</dbReference>
<evidence type="ECO:0000256" key="2">
    <source>
        <dbReference type="ARBA" id="ARBA00012513"/>
    </source>
</evidence>
<evidence type="ECO:0000256" key="3">
    <source>
        <dbReference type="ARBA" id="ARBA00022475"/>
    </source>
</evidence>
<feature type="compositionally biased region" description="Pro residues" evidence="17">
    <location>
        <begin position="1"/>
        <end position="33"/>
    </location>
</feature>
<dbReference type="Proteomes" id="UP000663760">
    <property type="component" value="Chromosome 6"/>
</dbReference>